<evidence type="ECO:0000256" key="1">
    <source>
        <dbReference type="ARBA" id="ARBA00022801"/>
    </source>
</evidence>
<dbReference type="GeneID" id="80907423"/>
<dbReference type="RefSeq" id="XP_056072997.1">
    <property type="nucleotide sequence ID" value="XM_056212689.1"/>
</dbReference>
<dbReference type="PANTHER" id="PTHR46517">
    <property type="entry name" value="FRUCTOSE-2,6-BISPHOSPHATASE TIGAR"/>
    <property type="match status" value="1"/>
</dbReference>
<dbReference type="CDD" id="cd07067">
    <property type="entry name" value="HP_PGM_like"/>
    <property type="match status" value="1"/>
</dbReference>
<evidence type="ECO:0000256" key="2">
    <source>
        <dbReference type="PIRSR" id="PIRSR613078-2"/>
    </source>
</evidence>
<proteinExistence type="predicted"/>
<dbReference type="InterPro" id="IPR013078">
    <property type="entry name" value="His_Pase_superF_clade-1"/>
</dbReference>
<name>A0A9W9CD43_9PLEO</name>
<dbReference type="EMBL" id="JAPEUX010000003">
    <property type="protein sequence ID" value="KAJ4355871.1"/>
    <property type="molecule type" value="Genomic_DNA"/>
</dbReference>
<evidence type="ECO:0000313" key="5">
    <source>
        <dbReference type="Proteomes" id="UP001140513"/>
    </source>
</evidence>
<dbReference type="SUPFAM" id="SSF53254">
    <property type="entry name" value="Phosphoglycerate mutase-like"/>
    <property type="match status" value="1"/>
</dbReference>
<dbReference type="PANTHER" id="PTHR46517:SF1">
    <property type="entry name" value="FRUCTOSE-2,6-BISPHOSPHATASE TIGAR"/>
    <property type="match status" value="1"/>
</dbReference>
<reference evidence="4" key="1">
    <citation type="submission" date="2022-10" db="EMBL/GenBank/DDBJ databases">
        <title>Tapping the CABI collections for fungal endophytes: first genome assemblies for Collariella, Neodidymelliopsis, Ascochyta clinopodiicola, Didymella pomorum, Didymosphaeria variabile, Neocosmospora piperis and Neocucurbitaria cava.</title>
        <authorList>
            <person name="Hill R."/>
        </authorList>
    </citation>
    <scope>NUCLEOTIDE SEQUENCE</scope>
    <source>
        <strain evidence="4">IMI 356815</strain>
    </source>
</reference>
<dbReference type="GO" id="GO:0045820">
    <property type="term" value="P:negative regulation of glycolytic process"/>
    <property type="evidence" value="ECO:0007669"/>
    <property type="project" value="TreeGrafter"/>
</dbReference>
<dbReference type="GO" id="GO:0005829">
    <property type="term" value="C:cytosol"/>
    <property type="evidence" value="ECO:0007669"/>
    <property type="project" value="TreeGrafter"/>
</dbReference>
<feature type="binding site" evidence="2">
    <location>
        <position position="63"/>
    </location>
    <ligand>
        <name>substrate</name>
    </ligand>
</feature>
<organism evidence="4 5">
    <name type="scientific">Didymosphaeria variabile</name>
    <dbReference type="NCBI Taxonomy" id="1932322"/>
    <lineage>
        <taxon>Eukaryota</taxon>
        <taxon>Fungi</taxon>
        <taxon>Dikarya</taxon>
        <taxon>Ascomycota</taxon>
        <taxon>Pezizomycotina</taxon>
        <taxon>Dothideomycetes</taxon>
        <taxon>Pleosporomycetidae</taxon>
        <taxon>Pleosporales</taxon>
        <taxon>Massarineae</taxon>
        <taxon>Didymosphaeriaceae</taxon>
        <taxon>Didymosphaeria</taxon>
    </lineage>
</organism>
<evidence type="ECO:0008006" key="6">
    <source>
        <dbReference type="Google" id="ProtNLM"/>
    </source>
</evidence>
<evidence type="ECO:0000313" key="4">
    <source>
        <dbReference type="EMBL" id="KAJ4355871.1"/>
    </source>
</evidence>
<dbReference type="GO" id="GO:0004331">
    <property type="term" value="F:fructose-2,6-bisphosphate 2-phosphatase activity"/>
    <property type="evidence" value="ECO:0007669"/>
    <property type="project" value="TreeGrafter"/>
</dbReference>
<feature type="region of interest" description="Disordered" evidence="3">
    <location>
        <begin position="319"/>
        <end position="346"/>
    </location>
</feature>
<dbReference type="InterPro" id="IPR051695">
    <property type="entry name" value="Phosphoglycerate_Mutase"/>
</dbReference>
<comment type="caution">
    <text evidence="4">The sequence shown here is derived from an EMBL/GenBank/DDBJ whole genome shotgun (WGS) entry which is preliminary data.</text>
</comment>
<gene>
    <name evidence="4" type="ORF">N0V89_003893</name>
</gene>
<accession>A0A9W9CD43</accession>
<dbReference type="AlphaFoldDB" id="A0A9W9CD43"/>
<feature type="binding site" evidence="2">
    <location>
        <begin position="11"/>
        <end position="18"/>
    </location>
    <ligand>
        <name>substrate</name>
    </ligand>
</feature>
<dbReference type="GO" id="GO:0043456">
    <property type="term" value="P:regulation of pentose-phosphate shunt"/>
    <property type="evidence" value="ECO:0007669"/>
    <property type="project" value="TreeGrafter"/>
</dbReference>
<sequence length="346" mass="38173">MARQVRLFFIRHGETVDNVSQLYAGSRDSALTNHGYQQATRLGAHFASSGIVFTHLFSSHLQRAAKTAELMRESQAKLAADASERNVPDVVKLPVLMEQDFGFYEGKKFYERPANGKLSGKDNHRQIHKDSEDFVDIESKDSLARRADEFLEVHLFPLLVSPKERTDLVVAIVSHGIMLSSLWKRILLRLPEKSVTLVPELATTGPITLEHLGSWSNTGYLELHMSRTIAEPPIPTPSPVTEQVAPEHTVTSTAPAEVCGTEAKSPPTNIAAVSTEDITVGSMENLKATTPSTMRKLGSEWSTVVLTINGKGHLKTLKRTGGGVGSSRHDASQRNLDNFFKRRKVE</sequence>
<dbReference type="Proteomes" id="UP001140513">
    <property type="component" value="Unassembled WGS sequence"/>
</dbReference>
<dbReference type="InterPro" id="IPR029033">
    <property type="entry name" value="His_PPase_superfam"/>
</dbReference>
<dbReference type="Pfam" id="PF00300">
    <property type="entry name" value="His_Phos_1"/>
    <property type="match status" value="1"/>
</dbReference>
<dbReference type="SMART" id="SM00855">
    <property type="entry name" value="PGAM"/>
    <property type="match status" value="1"/>
</dbReference>
<keyword evidence="5" id="KW-1185">Reference proteome</keyword>
<dbReference type="Gene3D" id="3.40.50.1240">
    <property type="entry name" value="Phosphoglycerate mutase-like"/>
    <property type="match status" value="1"/>
</dbReference>
<evidence type="ECO:0000256" key="3">
    <source>
        <dbReference type="SAM" id="MobiDB-lite"/>
    </source>
</evidence>
<protein>
    <recommendedName>
        <fullName evidence="6">Phosphoglycerate mutase-like protein</fullName>
    </recommendedName>
</protein>
<keyword evidence="1" id="KW-0378">Hydrolase</keyword>
<dbReference type="OrthoDB" id="354304at2759"/>